<protein>
    <submittedName>
        <fullName evidence="1">Putative lipoprotein</fullName>
    </submittedName>
</protein>
<sequence>MKNFLKNRLSQKGIILSSGSFSCENSAFFVDHAVYIIEFRFLNIPAIFIFCSDSQVTIRYLS</sequence>
<evidence type="ECO:0000313" key="2">
    <source>
        <dbReference type="Proteomes" id="UP000011988"/>
    </source>
</evidence>
<dbReference type="EMBL" id="ANIK01000040">
    <property type="protein sequence ID" value="EMJ95107.1"/>
    <property type="molecule type" value="Genomic_DNA"/>
</dbReference>
<evidence type="ECO:0000313" key="1">
    <source>
        <dbReference type="EMBL" id="EMJ95107.1"/>
    </source>
</evidence>
<comment type="caution">
    <text evidence="1">The sequence shown here is derived from an EMBL/GenBank/DDBJ whole genome shotgun (WGS) entry which is preliminary data.</text>
</comment>
<accession>M6CT38</accession>
<dbReference type="AlphaFoldDB" id="M6CT38"/>
<dbReference type="Proteomes" id="UP000011988">
    <property type="component" value="Unassembled WGS sequence"/>
</dbReference>
<dbReference type="PATRIC" id="fig|1218565.3.peg.2116"/>
<gene>
    <name evidence="1" type="ORF">LEP1GSC194_3232</name>
</gene>
<name>M6CT38_9LEPT</name>
<reference evidence="1 2" key="1">
    <citation type="submission" date="2013-01" db="EMBL/GenBank/DDBJ databases">
        <authorList>
            <person name="Harkins D.M."/>
            <person name="Durkin A.S."/>
            <person name="Brinkac L.M."/>
            <person name="Haft D.H."/>
            <person name="Selengut J.D."/>
            <person name="Sanka R."/>
            <person name="DePew J."/>
            <person name="Purushe J."/>
            <person name="Galloway R.L."/>
            <person name="Vinetz J.M."/>
            <person name="Sutton G.G."/>
            <person name="Nierman W.C."/>
            <person name="Fouts D.E."/>
        </authorList>
    </citation>
    <scope>NUCLEOTIDE SEQUENCE [LARGE SCALE GENOMIC DNA]</scope>
    <source>
        <strain evidence="1 2">79601</strain>
    </source>
</reference>
<dbReference type="PROSITE" id="PS51257">
    <property type="entry name" value="PROKAR_LIPOPROTEIN"/>
    <property type="match status" value="1"/>
</dbReference>
<keyword evidence="1" id="KW-0449">Lipoprotein</keyword>
<proteinExistence type="predicted"/>
<organism evidence="1 2">
    <name type="scientific">Leptospira alstonii serovar Sichuan str. 79601</name>
    <dbReference type="NCBI Taxonomy" id="1218565"/>
    <lineage>
        <taxon>Bacteria</taxon>
        <taxon>Pseudomonadati</taxon>
        <taxon>Spirochaetota</taxon>
        <taxon>Spirochaetia</taxon>
        <taxon>Leptospirales</taxon>
        <taxon>Leptospiraceae</taxon>
        <taxon>Leptospira</taxon>
    </lineage>
</organism>